<dbReference type="EMBL" id="JACHDS010000001">
    <property type="protein sequence ID" value="MBB6174764.1"/>
    <property type="molecule type" value="Genomic_DNA"/>
</dbReference>
<sequence length="102" mass="11257">MELTVIDVPERKRYEARDAAGGTAGFADYIVTDEMVVFTHTEVDPVHEGRGVGGSLVRGALDDVRARGLAVLPLCPFVKGWIRRHPDYADLVYRTRPSSVTD</sequence>
<keyword evidence="3" id="KW-1185">Reference proteome</keyword>
<dbReference type="PROSITE" id="PS51729">
    <property type="entry name" value="GNAT_YJDJ"/>
    <property type="match status" value="1"/>
</dbReference>
<dbReference type="SUPFAM" id="SSF55729">
    <property type="entry name" value="Acyl-CoA N-acyltransferases (Nat)"/>
    <property type="match status" value="1"/>
</dbReference>
<dbReference type="InterPro" id="IPR045057">
    <property type="entry name" value="Gcn5-rel_NAT"/>
</dbReference>
<gene>
    <name evidence="2" type="ORF">HNR23_004824</name>
</gene>
<dbReference type="Proteomes" id="UP000546642">
    <property type="component" value="Unassembled WGS sequence"/>
</dbReference>
<dbReference type="RefSeq" id="WP_184079003.1">
    <property type="nucleotide sequence ID" value="NZ_JACHDS010000001.1"/>
</dbReference>
<feature type="domain" description="N-acetyltransferase" evidence="1">
    <location>
        <begin position="6"/>
        <end position="93"/>
    </location>
</feature>
<reference evidence="2 3" key="1">
    <citation type="submission" date="2020-08" db="EMBL/GenBank/DDBJ databases">
        <title>Sequencing the genomes of 1000 actinobacteria strains.</title>
        <authorList>
            <person name="Klenk H.-P."/>
        </authorList>
    </citation>
    <scope>NUCLEOTIDE SEQUENCE [LARGE SCALE GENOMIC DNA]</scope>
    <source>
        <strain evidence="2 3">DSM 46659</strain>
    </source>
</reference>
<accession>A0A7W9YML6</accession>
<comment type="caution">
    <text evidence="2">The sequence shown here is derived from an EMBL/GenBank/DDBJ whole genome shotgun (WGS) entry which is preliminary data.</text>
</comment>
<dbReference type="Gene3D" id="3.40.630.30">
    <property type="match status" value="1"/>
</dbReference>
<dbReference type="AlphaFoldDB" id="A0A7W9YML6"/>
<proteinExistence type="predicted"/>
<dbReference type="Pfam" id="PF14542">
    <property type="entry name" value="Acetyltransf_CG"/>
    <property type="match status" value="1"/>
</dbReference>
<dbReference type="PANTHER" id="PTHR31435">
    <property type="entry name" value="PROTEIN NATD1"/>
    <property type="match status" value="1"/>
</dbReference>
<dbReference type="InterPro" id="IPR016181">
    <property type="entry name" value="Acyl_CoA_acyltransferase"/>
</dbReference>
<evidence type="ECO:0000313" key="3">
    <source>
        <dbReference type="Proteomes" id="UP000546642"/>
    </source>
</evidence>
<dbReference type="PANTHER" id="PTHR31435:SF10">
    <property type="entry name" value="BSR4717 PROTEIN"/>
    <property type="match status" value="1"/>
</dbReference>
<evidence type="ECO:0000259" key="1">
    <source>
        <dbReference type="PROSITE" id="PS51729"/>
    </source>
</evidence>
<evidence type="ECO:0000313" key="2">
    <source>
        <dbReference type="EMBL" id="MBB6174764.1"/>
    </source>
</evidence>
<protein>
    <recommendedName>
        <fullName evidence="1">N-acetyltransferase domain-containing protein</fullName>
    </recommendedName>
</protein>
<organism evidence="2 3">
    <name type="scientific">Nocardiopsis mwathae</name>
    <dbReference type="NCBI Taxonomy" id="1472723"/>
    <lineage>
        <taxon>Bacteria</taxon>
        <taxon>Bacillati</taxon>
        <taxon>Actinomycetota</taxon>
        <taxon>Actinomycetes</taxon>
        <taxon>Streptosporangiales</taxon>
        <taxon>Nocardiopsidaceae</taxon>
        <taxon>Nocardiopsis</taxon>
    </lineage>
</organism>
<dbReference type="InterPro" id="IPR031165">
    <property type="entry name" value="GNAT_YJDJ"/>
</dbReference>
<name>A0A7W9YML6_9ACTN</name>